<dbReference type="RefSeq" id="WP_307304510.1">
    <property type="nucleotide sequence ID" value="NZ_JAUSRE010000003.1"/>
</dbReference>
<reference evidence="3 4" key="1">
    <citation type="submission" date="2023-07" db="EMBL/GenBank/DDBJ databases">
        <title>Sorghum-associated microbial communities from plants grown in Nebraska, USA.</title>
        <authorList>
            <person name="Schachtman D."/>
        </authorList>
    </citation>
    <scope>NUCLEOTIDE SEQUENCE [LARGE SCALE GENOMIC DNA]</scope>
    <source>
        <strain evidence="3 4">CC222</strain>
    </source>
</reference>
<keyword evidence="2" id="KW-0812">Transmembrane</keyword>
<evidence type="ECO:0000313" key="4">
    <source>
        <dbReference type="Proteomes" id="UP001226577"/>
    </source>
</evidence>
<keyword evidence="4" id="KW-1185">Reference proteome</keyword>
<proteinExistence type="predicted"/>
<protein>
    <submittedName>
        <fullName evidence="3">Uncharacterized protein</fullName>
    </submittedName>
</protein>
<organism evidence="3 4">
    <name type="scientific">Pseudarthrobacter enclensis</name>
    <dbReference type="NCBI Taxonomy" id="993070"/>
    <lineage>
        <taxon>Bacteria</taxon>
        <taxon>Bacillati</taxon>
        <taxon>Actinomycetota</taxon>
        <taxon>Actinomycetes</taxon>
        <taxon>Micrococcales</taxon>
        <taxon>Micrococcaceae</taxon>
        <taxon>Pseudarthrobacter</taxon>
    </lineage>
</organism>
<comment type="caution">
    <text evidence="3">The sequence shown here is derived from an EMBL/GenBank/DDBJ whole genome shotgun (WGS) entry which is preliminary data.</text>
</comment>
<evidence type="ECO:0000256" key="2">
    <source>
        <dbReference type="SAM" id="Phobius"/>
    </source>
</evidence>
<feature type="transmembrane region" description="Helical" evidence="2">
    <location>
        <begin position="171"/>
        <end position="190"/>
    </location>
</feature>
<dbReference type="Proteomes" id="UP001226577">
    <property type="component" value="Unassembled WGS sequence"/>
</dbReference>
<feature type="region of interest" description="Disordered" evidence="1">
    <location>
        <begin position="1"/>
        <end position="40"/>
    </location>
</feature>
<gene>
    <name evidence="3" type="ORF">J2X98_000815</name>
</gene>
<accession>A0ABT9RSN5</accession>
<dbReference type="EMBL" id="JAUSRE010000003">
    <property type="protein sequence ID" value="MDP9887244.1"/>
    <property type="molecule type" value="Genomic_DNA"/>
</dbReference>
<keyword evidence="2" id="KW-1133">Transmembrane helix</keyword>
<evidence type="ECO:0000313" key="3">
    <source>
        <dbReference type="EMBL" id="MDP9887244.1"/>
    </source>
</evidence>
<sequence>MSTNKRNADPAAPELVAVTPDAQDPTGQDVTGLDPSATDPMADEKVRLQLAIFEVTRDADGKSLDDIQEMLRAAFARHRVATPPGTWLESVASSAYYGEPYIVDLSVAAIADTIVPAPNDEVRERLAARRQLQQEKLPAGIFPAPSDWNIPGSDAAVGSNRTTSPDRWKGSAVPAMAALAAVALAAVLVARAGTGRRRRLDT</sequence>
<keyword evidence="2" id="KW-0472">Membrane</keyword>
<evidence type="ECO:0000256" key="1">
    <source>
        <dbReference type="SAM" id="MobiDB-lite"/>
    </source>
</evidence>
<name>A0ABT9RSN5_9MICC</name>